<keyword evidence="4" id="KW-0547">Nucleotide-binding</keyword>
<evidence type="ECO:0000256" key="5">
    <source>
        <dbReference type="ARBA" id="ARBA00022821"/>
    </source>
</evidence>
<feature type="domain" description="Disease resistance N-terminal" evidence="8">
    <location>
        <begin position="12"/>
        <end position="99"/>
    </location>
</feature>
<evidence type="ECO:0000256" key="1">
    <source>
        <dbReference type="ARBA" id="ARBA00008894"/>
    </source>
</evidence>
<dbReference type="AlphaFoldDB" id="A0A0E0P5Q1"/>
<organism evidence="11 12">
    <name type="scientific">Oryza rufipogon</name>
    <name type="common">Brownbeard rice</name>
    <name type="synonym">Asian wild rice</name>
    <dbReference type="NCBI Taxonomy" id="4529"/>
    <lineage>
        <taxon>Eukaryota</taxon>
        <taxon>Viridiplantae</taxon>
        <taxon>Streptophyta</taxon>
        <taxon>Embryophyta</taxon>
        <taxon>Tracheophyta</taxon>
        <taxon>Spermatophyta</taxon>
        <taxon>Magnoliopsida</taxon>
        <taxon>Liliopsida</taxon>
        <taxon>Poales</taxon>
        <taxon>Poaceae</taxon>
        <taxon>BOP clade</taxon>
        <taxon>Oryzoideae</taxon>
        <taxon>Oryzeae</taxon>
        <taxon>Oryzinae</taxon>
        <taxon>Oryza</taxon>
    </lineage>
</organism>
<dbReference type="CDD" id="cd14798">
    <property type="entry name" value="RX-CC_like"/>
    <property type="match status" value="1"/>
</dbReference>
<evidence type="ECO:0000259" key="9">
    <source>
        <dbReference type="Pfam" id="PF23559"/>
    </source>
</evidence>
<dbReference type="PRINTS" id="PR00364">
    <property type="entry name" value="DISEASERSIST"/>
</dbReference>
<dbReference type="SUPFAM" id="SSF52058">
    <property type="entry name" value="L domain-like"/>
    <property type="match status" value="1"/>
</dbReference>
<keyword evidence="6" id="KW-0175">Coiled coil</keyword>
<keyword evidence="5" id="KW-0611">Plant defense</keyword>
<dbReference type="Gramene" id="ORUFI04G04320.1">
    <property type="protein sequence ID" value="ORUFI04G04320.1"/>
    <property type="gene ID" value="ORUFI04G04320"/>
</dbReference>
<keyword evidence="3" id="KW-0677">Repeat</keyword>
<dbReference type="Gene3D" id="3.80.10.10">
    <property type="entry name" value="Ribonuclease Inhibitor"/>
    <property type="match status" value="1"/>
</dbReference>
<dbReference type="Gene3D" id="1.10.10.10">
    <property type="entry name" value="Winged helix-like DNA-binding domain superfamily/Winged helix DNA-binding domain"/>
    <property type="match status" value="1"/>
</dbReference>
<dbReference type="Gene3D" id="3.40.50.300">
    <property type="entry name" value="P-loop containing nucleotide triphosphate hydrolases"/>
    <property type="match status" value="1"/>
</dbReference>
<dbReference type="GO" id="GO:0051707">
    <property type="term" value="P:response to other organism"/>
    <property type="evidence" value="ECO:0007669"/>
    <property type="project" value="UniProtKB-ARBA"/>
</dbReference>
<comment type="similarity">
    <text evidence="1">Belongs to the disease resistance NB-LRR family.</text>
</comment>
<dbReference type="GO" id="GO:0043531">
    <property type="term" value="F:ADP binding"/>
    <property type="evidence" value="ECO:0007669"/>
    <property type="project" value="InterPro"/>
</dbReference>
<dbReference type="HOGENOM" id="CLU_000837_25_0_1"/>
<dbReference type="Proteomes" id="UP000008022">
    <property type="component" value="Unassembled WGS sequence"/>
</dbReference>
<proteinExistence type="inferred from homology"/>
<keyword evidence="12" id="KW-1185">Reference proteome</keyword>
<name>A0A0E0P5Q1_ORYRU</name>
<feature type="domain" description="NB-ARC" evidence="7">
    <location>
        <begin position="192"/>
        <end position="276"/>
    </location>
</feature>
<evidence type="ECO:0008006" key="13">
    <source>
        <dbReference type="Google" id="ProtNLM"/>
    </source>
</evidence>
<dbReference type="eggNOG" id="KOG4658">
    <property type="taxonomic scope" value="Eukaryota"/>
</dbReference>
<dbReference type="Pfam" id="PF23598">
    <property type="entry name" value="LRR_14"/>
    <property type="match status" value="1"/>
</dbReference>
<dbReference type="OMA" id="DFRIPRM"/>
<dbReference type="InterPro" id="IPR027417">
    <property type="entry name" value="P-loop_NTPase"/>
</dbReference>
<sequence>MAEILVSASTGAMNSLLKKLAAMLRYEYKLHKDVYEDIEFMKDELEAMRAFLLKMSEVEDPDVQAKLQIRAVRELSYDIEDYIDKSMVLIDHEPSSRTRGFKEFIDKSKNLLTKLKTQHQIAKDIKVIKKQVIEVSERFTRYKVDEGTSKLQNSTIDPRVCAIYKDASDLVGIHEPVEDIIKCFTYEDELAKDLKVVSIVGFGGLGKTTLANQVYRKLAAKFECRAFVSISRNPDMRSILKSLLSQICNQEYVQTDAWDENQIISTIRKLLEKKRIFDSEENCPSHLVEASNAILRKCGGLPLAIITTSSLLAKKNKTDQWDRIQRSIEDFRIPRMHLIDRWIAEGFIQGDSRQNLYKLGNSYFYELINRSLVQPLEIRIDGQARSCRVHDTIHDFLLSRSIEENFAATINYPQLTCLSTPDMKIPTIFWGAKQLPTFSNFSTLRVLDLWFCAECGLENHHLETVTRLSQLRYLTIQGKKITELPRKFGDLKCLEVLDVIATSVKELPKSTTQLQRLAVLYVNDGTKLPDQFKNMQMLEEVVGIDVFRHSMEFLEGLCELKNLWRLSINWDIDRLEGNKVRYKEIIASSLCKLEACNLHDLSIHVHLRNNDDFSSLLLPLNSIKSFVLRGESISKVNIWLSSLVSIRRLALTIKDIDQDDLQVLGSIPSLTNLYLCLDPDQNERSIAISDIHGFQQLEPFTFQSTYTGLMFEAGSMPRLGQLSFGINVANFKSTYGGFCLGIQHLSCLTMVSVSTNRLGAKLGDVEAVEDAFRCMVEAHPNQPTLEIETDNLRE</sequence>
<reference evidence="11" key="2">
    <citation type="submission" date="2015-06" db="UniProtKB">
        <authorList>
            <consortium name="EnsemblPlants"/>
        </authorList>
    </citation>
    <scope>IDENTIFICATION</scope>
</reference>
<dbReference type="InterPro" id="IPR032675">
    <property type="entry name" value="LRR_dom_sf"/>
</dbReference>
<keyword evidence="2" id="KW-0433">Leucine-rich repeat</keyword>
<feature type="domain" description="Disease resistance protein winged helix" evidence="9">
    <location>
        <begin position="329"/>
        <end position="396"/>
    </location>
</feature>
<accession>A0A0E0P5Q1</accession>
<dbReference type="Gene3D" id="1.20.5.4130">
    <property type="match status" value="1"/>
</dbReference>
<dbReference type="STRING" id="4529.A0A0E0P5Q1"/>
<protein>
    <recommendedName>
        <fullName evidence="13">NB-ARC domain-containing protein</fullName>
    </recommendedName>
</protein>
<evidence type="ECO:0000313" key="11">
    <source>
        <dbReference type="EnsemblPlants" id="ORUFI04G04320.1"/>
    </source>
</evidence>
<feature type="domain" description="Disease resistance R13L4/SHOC-2-like LRR" evidence="10">
    <location>
        <begin position="432"/>
        <end position="785"/>
    </location>
</feature>
<dbReference type="InterPro" id="IPR038005">
    <property type="entry name" value="RX-like_CC"/>
</dbReference>
<dbReference type="SUPFAM" id="SSF52540">
    <property type="entry name" value="P-loop containing nucleoside triphosphate hydrolases"/>
    <property type="match status" value="1"/>
</dbReference>
<evidence type="ECO:0000256" key="3">
    <source>
        <dbReference type="ARBA" id="ARBA00022737"/>
    </source>
</evidence>
<evidence type="ECO:0000313" key="12">
    <source>
        <dbReference type="Proteomes" id="UP000008022"/>
    </source>
</evidence>
<dbReference type="Pfam" id="PF23559">
    <property type="entry name" value="WHD_DRP"/>
    <property type="match status" value="1"/>
</dbReference>
<dbReference type="InterPro" id="IPR041118">
    <property type="entry name" value="Rx_N"/>
</dbReference>
<dbReference type="InterPro" id="IPR002182">
    <property type="entry name" value="NB-ARC"/>
</dbReference>
<dbReference type="Pfam" id="PF18052">
    <property type="entry name" value="Rx_N"/>
    <property type="match status" value="1"/>
</dbReference>
<dbReference type="PANTHER" id="PTHR19338:SF53">
    <property type="entry name" value="RX N-TERMINAL DOMAIN-CONTAINING PROTEIN"/>
    <property type="match status" value="1"/>
</dbReference>
<evidence type="ECO:0000259" key="8">
    <source>
        <dbReference type="Pfam" id="PF18052"/>
    </source>
</evidence>
<dbReference type="PANTHER" id="PTHR19338">
    <property type="entry name" value="TRANSLOCASE OF INNER MITOCHONDRIAL MEMBRANE 13 HOMOLOG"/>
    <property type="match status" value="1"/>
</dbReference>
<dbReference type="GO" id="GO:0006952">
    <property type="term" value="P:defense response"/>
    <property type="evidence" value="ECO:0007669"/>
    <property type="project" value="UniProtKB-KW"/>
</dbReference>
<dbReference type="EnsemblPlants" id="ORUFI04G04320.1">
    <property type="protein sequence ID" value="ORUFI04G04320.1"/>
    <property type="gene ID" value="ORUFI04G04320"/>
</dbReference>
<evidence type="ECO:0000259" key="7">
    <source>
        <dbReference type="Pfam" id="PF00931"/>
    </source>
</evidence>
<evidence type="ECO:0000256" key="4">
    <source>
        <dbReference type="ARBA" id="ARBA00022741"/>
    </source>
</evidence>
<dbReference type="InterPro" id="IPR055414">
    <property type="entry name" value="LRR_R13L4/SHOC2-like"/>
</dbReference>
<dbReference type="Pfam" id="PF00931">
    <property type="entry name" value="NB-ARC"/>
    <property type="match status" value="1"/>
</dbReference>
<evidence type="ECO:0000259" key="10">
    <source>
        <dbReference type="Pfam" id="PF23598"/>
    </source>
</evidence>
<reference evidence="12" key="1">
    <citation type="submission" date="2013-06" db="EMBL/GenBank/DDBJ databases">
        <authorList>
            <person name="Zhao Q."/>
        </authorList>
    </citation>
    <scope>NUCLEOTIDE SEQUENCE</scope>
    <source>
        <strain evidence="12">cv. W1943</strain>
    </source>
</reference>
<evidence type="ECO:0000256" key="2">
    <source>
        <dbReference type="ARBA" id="ARBA00022614"/>
    </source>
</evidence>
<dbReference type="InterPro" id="IPR058922">
    <property type="entry name" value="WHD_DRP"/>
</dbReference>
<evidence type="ECO:0000256" key="6">
    <source>
        <dbReference type="ARBA" id="ARBA00023054"/>
    </source>
</evidence>
<dbReference type="InterPro" id="IPR036388">
    <property type="entry name" value="WH-like_DNA-bd_sf"/>
</dbReference>